<dbReference type="OrthoDB" id="5729110at2"/>
<organism evidence="4 5">
    <name type="scientific">Pseudoalteromonas tunicata D2</name>
    <dbReference type="NCBI Taxonomy" id="87626"/>
    <lineage>
        <taxon>Bacteria</taxon>
        <taxon>Pseudomonadati</taxon>
        <taxon>Pseudomonadota</taxon>
        <taxon>Gammaproteobacteria</taxon>
        <taxon>Alteromonadales</taxon>
        <taxon>Pseudoalteromonadaceae</taxon>
        <taxon>Pseudoalteromonas</taxon>
    </lineage>
</organism>
<dbReference type="InterPro" id="IPR038352">
    <property type="entry name" value="Imelysin_sf"/>
</dbReference>
<dbReference type="RefSeq" id="WP_009838448.1">
    <property type="nucleotide sequence ID" value="NZ_AAOH01000003.1"/>
</dbReference>
<dbReference type="eggNOG" id="COG3489">
    <property type="taxonomic scope" value="Bacteria"/>
</dbReference>
<dbReference type="AlphaFoldDB" id="A4C9C2"/>
<dbReference type="InterPro" id="IPR018976">
    <property type="entry name" value="Imelysin-like"/>
</dbReference>
<evidence type="ECO:0000313" key="4">
    <source>
        <dbReference type="EMBL" id="EAR29187.1"/>
    </source>
</evidence>
<proteinExistence type="predicted"/>
<dbReference type="STRING" id="87626.PTD2_09084"/>
<dbReference type="HOGENOM" id="CLU_061785_1_0_6"/>
<evidence type="ECO:0000313" key="5">
    <source>
        <dbReference type="Proteomes" id="UP000006201"/>
    </source>
</evidence>
<dbReference type="InterPro" id="IPR034984">
    <property type="entry name" value="Imelysin-like_IPPA"/>
</dbReference>
<gene>
    <name evidence="4" type="ORF">PTD2_09084</name>
</gene>
<name>A4C9C2_9GAMM</name>
<evidence type="ECO:0000256" key="1">
    <source>
        <dbReference type="ARBA" id="ARBA00004196"/>
    </source>
</evidence>
<dbReference type="CDD" id="cd14659">
    <property type="entry name" value="Imelysin-like_IPPA"/>
    <property type="match status" value="1"/>
</dbReference>
<dbReference type="Gene3D" id="1.20.1420.20">
    <property type="entry name" value="M75 peptidase, HXXE motif"/>
    <property type="match status" value="1"/>
</dbReference>
<keyword evidence="5" id="KW-1185">Reference proteome</keyword>
<keyword evidence="2" id="KW-0732">Signal</keyword>
<sequence>MKQLLLVMISTSLLSACGGSNKVETPPVVVEPPVVVVKTKDQAMAAVLVALADEVIVPSYQQLLAHSTEFEIAATRFCSLSNSAQSDLDVLRTSWLNLNASWQSTRPTKLGPIFKEFRYSRLQTWPDNNAAVARGIAALLATNPITAQAVAQTQDGGQGLPALEYLLYPDQAGQNMLSAPNKSERCLVTMAVAANIKSIAQELVDGWSASQGNYREQYIQGSGDFVSPQDAIEEQLTNWFELVEIITDNKIGKALGVLPPGVLKNAEQFRSQSSLANIKHNLEALEQVYLAKNSYGFDDYLIEIHQAQSLDTSIKGAFAEVFEALEKITVPLEEAIVTSEGRAQLKALSNKVKALRTIMASDFVQTTGFNPSFNSNDGD</sequence>
<accession>A4C9C2</accession>
<dbReference type="GO" id="GO:0030313">
    <property type="term" value="C:cell envelope"/>
    <property type="evidence" value="ECO:0007669"/>
    <property type="project" value="UniProtKB-SubCell"/>
</dbReference>
<dbReference type="Pfam" id="PF09375">
    <property type="entry name" value="Peptidase_M75"/>
    <property type="match status" value="1"/>
</dbReference>
<evidence type="ECO:0000259" key="3">
    <source>
        <dbReference type="Pfam" id="PF09375"/>
    </source>
</evidence>
<protein>
    <submittedName>
        <fullName evidence="4">Predicted periplasmic lipoprotein</fullName>
    </submittedName>
</protein>
<feature type="domain" description="Imelysin-like" evidence="3">
    <location>
        <begin position="56"/>
        <end position="357"/>
    </location>
</feature>
<dbReference type="EMBL" id="AAOH01000003">
    <property type="protein sequence ID" value="EAR29187.1"/>
    <property type="molecule type" value="Genomic_DNA"/>
</dbReference>
<reference evidence="4 5" key="1">
    <citation type="submission" date="2006-02" db="EMBL/GenBank/DDBJ databases">
        <authorList>
            <person name="Moran M.A."/>
            <person name="Kjelleberg S."/>
            <person name="Egan S."/>
            <person name="Saunders N."/>
            <person name="Thomas T."/>
            <person name="Ferriera S."/>
            <person name="Johnson J."/>
            <person name="Kravitz S."/>
            <person name="Halpern A."/>
            <person name="Remington K."/>
            <person name="Beeson K."/>
            <person name="Tran B."/>
            <person name="Rogers Y.-H."/>
            <person name="Friedman R."/>
            <person name="Venter J.C."/>
        </authorList>
    </citation>
    <scope>NUCLEOTIDE SEQUENCE [LARGE SCALE GENOMIC DNA]</scope>
    <source>
        <strain evidence="4 5">D2</strain>
    </source>
</reference>
<comment type="subcellular location">
    <subcellularLocation>
        <location evidence="1">Cell envelope</location>
    </subcellularLocation>
</comment>
<comment type="caution">
    <text evidence="4">The sequence shown here is derived from an EMBL/GenBank/DDBJ whole genome shotgun (WGS) entry which is preliminary data.</text>
</comment>
<evidence type="ECO:0000256" key="2">
    <source>
        <dbReference type="ARBA" id="ARBA00022729"/>
    </source>
</evidence>
<dbReference type="Proteomes" id="UP000006201">
    <property type="component" value="Unassembled WGS sequence"/>
</dbReference>
<dbReference type="PROSITE" id="PS51257">
    <property type="entry name" value="PROKAR_LIPOPROTEIN"/>
    <property type="match status" value="1"/>
</dbReference>
<keyword evidence="4" id="KW-0449">Lipoprotein</keyword>